<sequence length="101" mass="12030">MILRAQNDCDERKSRTVVDCRPELQRRWLMEQKTRVDLERWLAVDGRVPAWDVGWRHARQLQVDRLVKVQWAVRVAGDAPELFFGEWTAAARQLRSRTLME</sequence>
<comment type="caution">
    <text evidence="1">The sequence shown here is derived from an EMBL/GenBank/DDBJ whole genome shotgun (WGS) entry which is preliminary data.</text>
</comment>
<name>A0AAE2CR80_9LAMI</name>
<evidence type="ECO:0000313" key="1">
    <source>
        <dbReference type="EMBL" id="KAK4431254.1"/>
    </source>
</evidence>
<dbReference type="EMBL" id="JACGWO010000003">
    <property type="protein sequence ID" value="KAK4431254.1"/>
    <property type="molecule type" value="Genomic_DNA"/>
</dbReference>
<protein>
    <submittedName>
        <fullName evidence="1">Uncharacterized protein</fullName>
    </submittedName>
</protein>
<evidence type="ECO:0000313" key="2">
    <source>
        <dbReference type="Proteomes" id="UP001293254"/>
    </source>
</evidence>
<organism evidence="1 2">
    <name type="scientific">Sesamum alatum</name>
    <dbReference type="NCBI Taxonomy" id="300844"/>
    <lineage>
        <taxon>Eukaryota</taxon>
        <taxon>Viridiplantae</taxon>
        <taxon>Streptophyta</taxon>
        <taxon>Embryophyta</taxon>
        <taxon>Tracheophyta</taxon>
        <taxon>Spermatophyta</taxon>
        <taxon>Magnoliopsida</taxon>
        <taxon>eudicotyledons</taxon>
        <taxon>Gunneridae</taxon>
        <taxon>Pentapetalae</taxon>
        <taxon>asterids</taxon>
        <taxon>lamiids</taxon>
        <taxon>Lamiales</taxon>
        <taxon>Pedaliaceae</taxon>
        <taxon>Sesamum</taxon>
    </lineage>
</organism>
<gene>
    <name evidence="1" type="ORF">Salat_0887500</name>
</gene>
<reference evidence="1" key="2">
    <citation type="journal article" date="2024" name="Plant">
        <title>Genomic evolution and insights into agronomic trait innovations of Sesamum species.</title>
        <authorList>
            <person name="Miao H."/>
            <person name="Wang L."/>
            <person name="Qu L."/>
            <person name="Liu H."/>
            <person name="Sun Y."/>
            <person name="Le M."/>
            <person name="Wang Q."/>
            <person name="Wei S."/>
            <person name="Zheng Y."/>
            <person name="Lin W."/>
            <person name="Duan Y."/>
            <person name="Cao H."/>
            <person name="Xiong S."/>
            <person name="Wang X."/>
            <person name="Wei L."/>
            <person name="Li C."/>
            <person name="Ma Q."/>
            <person name="Ju M."/>
            <person name="Zhao R."/>
            <person name="Li G."/>
            <person name="Mu C."/>
            <person name="Tian Q."/>
            <person name="Mei H."/>
            <person name="Zhang T."/>
            <person name="Gao T."/>
            <person name="Zhang H."/>
        </authorList>
    </citation>
    <scope>NUCLEOTIDE SEQUENCE</scope>
    <source>
        <strain evidence="1">3651</strain>
    </source>
</reference>
<dbReference type="Proteomes" id="UP001293254">
    <property type="component" value="Unassembled WGS sequence"/>
</dbReference>
<dbReference type="AlphaFoldDB" id="A0AAE2CR80"/>
<accession>A0AAE2CR80</accession>
<keyword evidence="2" id="KW-1185">Reference proteome</keyword>
<reference evidence="1" key="1">
    <citation type="submission" date="2020-06" db="EMBL/GenBank/DDBJ databases">
        <authorList>
            <person name="Li T."/>
            <person name="Hu X."/>
            <person name="Zhang T."/>
            <person name="Song X."/>
            <person name="Zhang H."/>
            <person name="Dai N."/>
            <person name="Sheng W."/>
            <person name="Hou X."/>
            <person name="Wei L."/>
        </authorList>
    </citation>
    <scope>NUCLEOTIDE SEQUENCE</scope>
    <source>
        <strain evidence="1">3651</strain>
        <tissue evidence="1">Leaf</tissue>
    </source>
</reference>
<proteinExistence type="predicted"/>